<dbReference type="GeneTree" id="ENSGT00940000175110"/>
<keyword evidence="3 9" id="KW-0732">Signal</keyword>
<dbReference type="Gene3D" id="3.40.50.11530">
    <property type="match status" value="1"/>
</dbReference>
<dbReference type="Pfam" id="PF08357">
    <property type="entry name" value="SEFIR"/>
    <property type="match status" value="1"/>
</dbReference>
<accession>A0AAY5EBG7</accession>
<comment type="subcellular location">
    <subcellularLocation>
        <location evidence="1">Membrane</location>
        <topology evidence="1">Single-pass type I membrane protein</topology>
    </subcellularLocation>
</comment>
<proteinExistence type="predicted"/>
<dbReference type="InterPro" id="IPR013568">
    <property type="entry name" value="SEFIR_dom"/>
</dbReference>
<evidence type="ECO:0000313" key="11">
    <source>
        <dbReference type="Ensembl" id="ENSEEEP00000053884.1"/>
    </source>
</evidence>
<feature type="transmembrane region" description="Helical" evidence="8">
    <location>
        <begin position="202"/>
        <end position="223"/>
    </location>
</feature>
<dbReference type="Proteomes" id="UP000314983">
    <property type="component" value="Chromosome 18"/>
</dbReference>
<reference evidence="11" key="2">
    <citation type="submission" date="2025-08" db="UniProtKB">
        <authorList>
            <consortium name="Ensembl"/>
        </authorList>
    </citation>
    <scope>IDENTIFICATION</scope>
</reference>
<evidence type="ECO:0000256" key="5">
    <source>
        <dbReference type="ARBA" id="ARBA00023136"/>
    </source>
</evidence>
<protein>
    <recommendedName>
        <fullName evidence="10">SEFIR domain-containing protein</fullName>
    </recommendedName>
</protein>
<dbReference type="GO" id="GO:0030368">
    <property type="term" value="F:interleukin-17 receptor activity"/>
    <property type="evidence" value="ECO:0007669"/>
    <property type="project" value="InterPro"/>
</dbReference>
<dbReference type="GO" id="GO:0016020">
    <property type="term" value="C:membrane"/>
    <property type="evidence" value="ECO:0007669"/>
    <property type="project" value="UniProtKB-SubCell"/>
</dbReference>
<dbReference type="PROSITE" id="PS51534">
    <property type="entry name" value="SEFIR"/>
    <property type="match status" value="1"/>
</dbReference>
<evidence type="ECO:0000256" key="8">
    <source>
        <dbReference type="SAM" id="Phobius"/>
    </source>
</evidence>
<dbReference type="InterPro" id="IPR039465">
    <property type="entry name" value="IL-17_rcpt-like"/>
</dbReference>
<evidence type="ECO:0000256" key="6">
    <source>
        <dbReference type="ARBA" id="ARBA00023170"/>
    </source>
</evidence>
<feature type="chain" id="PRO_5044191205" description="SEFIR domain-containing protein" evidence="9">
    <location>
        <begin position="23"/>
        <end position="433"/>
    </location>
</feature>
<name>A0AAY5EBG7_ELEEL</name>
<feature type="domain" description="SEFIR" evidence="10">
    <location>
        <begin position="246"/>
        <end position="423"/>
    </location>
</feature>
<keyword evidence="2 8" id="KW-0812">Transmembrane</keyword>
<evidence type="ECO:0000256" key="7">
    <source>
        <dbReference type="ARBA" id="ARBA00023180"/>
    </source>
</evidence>
<keyword evidence="4 8" id="KW-1133">Transmembrane helix</keyword>
<dbReference type="Ensembl" id="ENSEEET00000063732.1">
    <property type="protein sequence ID" value="ENSEEEP00000053884.1"/>
    <property type="gene ID" value="ENSEEEG00000025825.1"/>
</dbReference>
<evidence type="ECO:0000256" key="4">
    <source>
        <dbReference type="ARBA" id="ARBA00022989"/>
    </source>
</evidence>
<evidence type="ECO:0000313" key="12">
    <source>
        <dbReference type="Proteomes" id="UP000314983"/>
    </source>
</evidence>
<evidence type="ECO:0000256" key="2">
    <source>
        <dbReference type="ARBA" id="ARBA00022692"/>
    </source>
</evidence>
<evidence type="ECO:0000256" key="1">
    <source>
        <dbReference type="ARBA" id="ARBA00004479"/>
    </source>
</evidence>
<dbReference type="PANTHER" id="PTHR15583:SF12">
    <property type="entry name" value="INTERLEUKIN-17 RECEPTOR C"/>
    <property type="match status" value="1"/>
</dbReference>
<keyword evidence="7" id="KW-0325">Glycoprotein</keyword>
<reference evidence="11" key="3">
    <citation type="submission" date="2025-09" db="UniProtKB">
        <authorList>
            <consortium name="Ensembl"/>
        </authorList>
    </citation>
    <scope>IDENTIFICATION</scope>
</reference>
<dbReference type="PANTHER" id="PTHR15583">
    <property type="entry name" value="INTERLEUKIN-17 RECEPTOR"/>
    <property type="match status" value="1"/>
</dbReference>
<dbReference type="AlphaFoldDB" id="A0AAY5EBG7"/>
<reference evidence="11 12" key="1">
    <citation type="submission" date="2020-05" db="EMBL/GenBank/DDBJ databases">
        <title>Electrophorus electricus (electric eel) genome, fEleEle1, primary haplotype.</title>
        <authorList>
            <person name="Myers G."/>
            <person name="Meyer A."/>
            <person name="Fedrigo O."/>
            <person name="Formenti G."/>
            <person name="Rhie A."/>
            <person name="Tracey A."/>
            <person name="Sims Y."/>
            <person name="Jarvis E.D."/>
        </authorList>
    </citation>
    <scope>NUCLEOTIDE SEQUENCE [LARGE SCALE GENOMIC DNA]</scope>
</reference>
<keyword evidence="5 8" id="KW-0472">Membrane</keyword>
<keyword evidence="12" id="KW-1185">Reference proteome</keyword>
<feature type="signal peptide" evidence="9">
    <location>
        <begin position="1"/>
        <end position="22"/>
    </location>
</feature>
<organism evidence="11 12">
    <name type="scientific">Electrophorus electricus</name>
    <name type="common">Electric eel</name>
    <name type="synonym">Gymnotus electricus</name>
    <dbReference type="NCBI Taxonomy" id="8005"/>
    <lineage>
        <taxon>Eukaryota</taxon>
        <taxon>Metazoa</taxon>
        <taxon>Chordata</taxon>
        <taxon>Craniata</taxon>
        <taxon>Vertebrata</taxon>
        <taxon>Euteleostomi</taxon>
        <taxon>Actinopterygii</taxon>
        <taxon>Neopterygii</taxon>
        <taxon>Teleostei</taxon>
        <taxon>Ostariophysi</taxon>
        <taxon>Gymnotiformes</taxon>
        <taxon>Gymnotoidei</taxon>
        <taxon>Gymnotidae</taxon>
        <taxon>Electrophorus</taxon>
    </lineage>
</organism>
<evidence type="ECO:0000259" key="10">
    <source>
        <dbReference type="PROSITE" id="PS51534"/>
    </source>
</evidence>
<evidence type="ECO:0000256" key="3">
    <source>
        <dbReference type="ARBA" id="ARBA00022729"/>
    </source>
</evidence>
<keyword evidence="6" id="KW-0675">Receptor</keyword>
<evidence type="ECO:0000256" key="9">
    <source>
        <dbReference type="SAM" id="SignalP"/>
    </source>
</evidence>
<sequence length="433" mass="48465">MCVCVCVCVCTWISFVILLGEADFGSTVMALSSATLKHNFTKRVLVPSIDTGYSLTHPLCFITHNPHFITHKTTGMAELRLDSEGSSKFRELQACQKMEAEGECFKLEWVILSVSNVSVSVMEAPTTVKASTTDRTALHWNITALCRLDVELRLCKKVSDTGCHEMKDLMNTMLHIHNRQHQNWKLYNRRWVRYYIMTRAHWSVPLLVCVVLICLTVLAAYAIQGKLKGWVLRWLKVDDISRAVGASQVVLLYPPDVDRGLAELVCGLASCLSSLGFNVSLDMWSRSELSALGPVPWLHSRLDRVQRHGGKVVLVLNQAAWARVEERGCRSVHEEREEHRGAKEANARGDASLPAPPCSDVFSASLSCILADYLQGRAGERFVNISLLPARIMGEYKQEILDICLYLPVCSYTVVCHIELCLGIVASSFFFVM</sequence>